<dbReference type="EMBL" id="OKRB01000082">
    <property type="protein sequence ID" value="SPE20105.1"/>
    <property type="molecule type" value="Genomic_DNA"/>
</dbReference>
<gene>
    <name evidence="2" type="ORF">SBA5_260029</name>
</gene>
<reference evidence="3" key="1">
    <citation type="submission" date="2018-02" db="EMBL/GenBank/DDBJ databases">
        <authorList>
            <person name="Hausmann B."/>
        </authorList>
    </citation>
    <scope>NUCLEOTIDE SEQUENCE [LARGE SCALE GENOMIC DNA]</scope>
    <source>
        <strain evidence="3">Peat soil MAG SbA5</strain>
    </source>
</reference>
<dbReference type="AlphaFoldDB" id="A0A2N9LAW4"/>
<proteinExistence type="predicted"/>
<name>A0A2N9LAW4_9BACT</name>
<sequence length="82" mass="8820">MFRLILVSGTAGKPRADRSWGPAHGSSPLQWEPTMKTARILLGTGPPFLIGAPLAHAPFKGRTDGSPWHTHAHGHDHNRASP</sequence>
<dbReference type="Proteomes" id="UP000239735">
    <property type="component" value="Unassembled WGS sequence"/>
</dbReference>
<feature type="region of interest" description="Disordered" evidence="1">
    <location>
        <begin position="7"/>
        <end position="30"/>
    </location>
</feature>
<accession>A0A2N9LAW4</accession>
<organism evidence="2 3">
    <name type="scientific">Candidatus Sulfuritelmatomonas gaucii</name>
    <dbReference type="NCBI Taxonomy" id="2043161"/>
    <lineage>
        <taxon>Bacteria</taxon>
        <taxon>Pseudomonadati</taxon>
        <taxon>Acidobacteriota</taxon>
        <taxon>Terriglobia</taxon>
        <taxon>Terriglobales</taxon>
        <taxon>Acidobacteriaceae</taxon>
        <taxon>Candidatus Sulfuritelmatomonas</taxon>
    </lineage>
</organism>
<evidence type="ECO:0000313" key="3">
    <source>
        <dbReference type="Proteomes" id="UP000239735"/>
    </source>
</evidence>
<evidence type="ECO:0000313" key="2">
    <source>
        <dbReference type="EMBL" id="SPE20105.1"/>
    </source>
</evidence>
<evidence type="ECO:0000256" key="1">
    <source>
        <dbReference type="SAM" id="MobiDB-lite"/>
    </source>
</evidence>
<feature type="region of interest" description="Disordered" evidence="1">
    <location>
        <begin position="60"/>
        <end position="82"/>
    </location>
</feature>
<protein>
    <submittedName>
        <fullName evidence="2">Uncharacterized protein</fullName>
    </submittedName>
</protein>
<feature type="compositionally biased region" description="Basic and acidic residues" evidence="1">
    <location>
        <begin position="73"/>
        <end position="82"/>
    </location>
</feature>